<dbReference type="Pfam" id="PF13414">
    <property type="entry name" value="TPR_11"/>
    <property type="match status" value="1"/>
</dbReference>
<keyword evidence="2 3" id="KW-0802">TPR repeat</keyword>
<dbReference type="EMBL" id="QSCF01000053">
    <property type="protein sequence ID" value="RGX75624.1"/>
    <property type="molecule type" value="Genomic_DNA"/>
</dbReference>
<feature type="repeat" description="TPR" evidence="3">
    <location>
        <begin position="456"/>
        <end position="489"/>
    </location>
</feature>
<dbReference type="PROSITE" id="PS50005">
    <property type="entry name" value="TPR"/>
    <property type="match status" value="2"/>
</dbReference>
<feature type="signal peptide" evidence="4">
    <location>
        <begin position="1"/>
        <end position="22"/>
    </location>
</feature>
<dbReference type="EMBL" id="FQZN01000024">
    <property type="protein sequence ID" value="SHJ36462.1"/>
    <property type="molecule type" value="Genomic_DNA"/>
</dbReference>
<feature type="chain" id="PRO_5044562611" evidence="4">
    <location>
        <begin position="23"/>
        <end position="567"/>
    </location>
</feature>
<protein>
    <submittedName>
        <fullName evidence="6">TPR repeat-containing protein</fullName>
    </submittedName>
    <submittedName>
        <fullName evidence="5">Tetratricopeptide repeat protein</fullName>
    </submittedName>
</protein>
<evidence type="ECO:0000313" key="6">
    <source>
        <dbReference type="EMBL" id="SHJ36462.1"/>
    </source>
</evidence>
<dbReference type="AlphaFoldDB" id="A0A1M6IPU3"/>
<dbReference type="InterPro" id="IPR019734">
    <property type="entry name" value="TPR_rpt"/>
</dbReference>
<name>A0A1M6IPU3_9BACE</name>
<evidence type="ECO:0000256" key="2">
    <source>
        <dbReference type="ARBA" id="ARBA00022803"/>
    </source>
</evidence>
<evidence type="ECO:0000313" key="8">
    <source>
        <dbReference type="Proteomes" id="UP000286075"/>
    </source>
</evidence>
<dbReference type="eggNOG" id="COG0457">
    <property type="taxonomic scope" value="Bacteria"/>
</dbReference>
<evidence type="ECO:0000313" key="5">
    <source>
        <dbReference type="EMBL" id="RGX75624.1"/>
    </source>
</evidence>
<proteinExistence type="predicted"/>
<keyword evidence="7" id="KW-1185">Reference proteome</keyword>
<evidence type="ECO:0000256" key="1">
    <source>
        <dbReference type="ARBA" id="ARBA00022737"/>
    </source>
</evidence>
<dbReference type="OrthoDB" id="1114009at2"/>
<gene>
    <name evidence="5" type="ORF">DXA68_21100</name>
    <name evidence="6" type="ORF">SAMN05444350_12455</name>
</gene>
<dbReference type="PANTHER" id="PTHR44858">
    <property type="entry name" value="TETRATRICOPEPTIDE REPEAT PROTEIN 6"/>
    <property type="match status" value="1"/>
</dbReference>
<dbReference type="InterPro" id="IPR050498">
    <property type="entry name" value="Ycf3"/>
</dbReference>
<dbReference type="SUPFAM" id="SSF48452">
    <property type="entry name" value="TPR-like"/>
    <property type="match status" value="2"/>
</dbReference>
<reference evidence="6" key="1">
    <citation type="submission" date="2016-11" db="EMBL/GenBank/DDBJ databases">
        <authorList>
            <person name="Jaros S."/>
            <person name="Januszkiewicz K."/>
            <person name="Wedrychowicz H."/>
        </authorList>
    </citation>
    <scope>NUCLEOTIDE SEQUENCE [LARGE SCALE GENOMIC DNA]</scope>
    <source>
        <strain evidence="6">DSM 26884</strain>
    </source>
</reference>
<dbReference type="GO" id="GO:0046813">
    <property type="term" value="P:receptor-mediated virion attachment to host cell"/>
    <property type="evidence" value="ECO:0007669"/>
    <property type="project" value="TreeGrafter"/>
</dbReference>
<keyword evidence="4" id="KW-0732">Signal</keyword>
<sequence>MKKNLLLTLVLCLLAQWSVAQAPKWVEKAKRAVFSVVTYDENDKILNTGNGFFVTEDGIALSDYGLFKGAQRAVVINSEGTQMPVDVILGANDMYDVVKFRVAISGKKVPALVVSATAPAVGASVYLLPYSTQKDRSYTAGQVKEDSKIEGNFHYYTLDMRLKDKMVSCPVMTADGQVFGLAQKSSGKDTATICYAVGADYVMEQKIKPLSFNDHTLSSIGIKKGLPDTEEQALVFLYMASSQLTPEKYAELLNDFIAQYPNSADGYLRRANNQMFLSKEAASMDKVAADMDKALEVTQKKDDAYFNRAKLIYNYRLTNPETVYKDWTYDKALEEVRKAMAVEELPIYIQLEGDIQFAKKDYAAALASYEKVNTTNLVSPATYFSAAKTKELMEAAPEEILALMDSCIARCVQPFTEENAPYLLERAQMRMNAGQARGAMLDYDEYYKAVRGNVNDVFYYYREQASFQAKQFQRALDDIAKAIELNPKELTYRSELAVVNIRVGRHEEAINVLKGALEIDPDYAEAYRLIGVAQLQLKRNKEACASFAKAKELGDPNVDALIEKHCK</sequence>
<feature type="repeat" description="TPR" evidence="3">
    <location>
        <begin position="490"/>
        <end position="523"/>
    </location>
</feature>
<dbReference type="GO" id="GO:0009279">
    <property type="term" value="C:cell outer membrane"/>
    <property type="evidence" value="ECO:0007669"/>
    <property type="project" value="TreeGrafter"/>
</dbReference>
<dbReference type="Gene3D" id="2.40.10.120">
    <property type="match status" value="1"/>
</dbReference>
<keyword evidence="1" id="KW-0677">Repeat</keyword>
<dbReference type="RefSeq" id="WP_073314356.1">
    <property type="nucleotide sequence ID" value="NZ_CABMFG010000053.1"/>
</dbReference>
<organism evidence="6 7">
    <name type="scientific">Bacteroides stercorirosoris</name>
    <dbReference type="NCBI Taxonomy" id="871324"/>
    <lineage>
        <taxon>Bacteria</taxon>
        <taxon>Pseudomonadati</taxon>
        <taxon>Bacteroidota</taxon>
        <taxon>Bacteroidia</taxon>
        <taxon>Bacteroidales</taxon>
        <taxon>Bacteroidaceae</taxon>
        <taxon>Bacteroides</taxon>
    </lineage>
</organism>
<dbReference type="GeneID" id="92713601"/>
<dbReference type="Pfam" id="PF13365">
    <property type="entry name" value="Trypsin_2"/>
    <property type="match status" value="1"/>
</dbReference>
<evidence type="ECO:0000256" key="3">
    <source>
        <dbReference type="PROSITE-ProRule" id="PRU00339"/>
    </source>
</evidence>
<dbReference type="Proteomes" id="UP000286075">
    <property type="component" value="Unassembled WGS sequence"/>
</dbReference>
<dbReference type="Proteomes" id="UP000184192">
    <property type="component" value="Unassembled WGS sequence"/>
</dbReference>
<reference evidence="5 8" key="3">
    <citation type="submission" date="2018-08" db="EMBL/GenBank/DDBJ databases">
        <title>A genome reference for cultivated species of the human gut microbiota.</title>
        <authorList>
            <person name="Zou Y."/>
            <person name="Xue W."/>
            <person name="Luo G."/>
        </authorList>
    </citation>
    <scope>NUCLEOTIDE SEQUENCE [LARGE SCALE GENOMIC DNA]</scope>
    <source>
        <strain evidence="5 8">OF03-9BH</strain>
    </source>
</reference>
<dbReference type="SMART" id="SM00028">
    <property type="entry name" value="TPR"/>
    <property type="match status" value="3"/>
</dbReference>
<accession>A0A1M6IPU3</accession>
<dbReference type="eggNOG" id="COG0265">
    <property type="taxonomic scope" value="Bacteria"/>
</dbReference>
<reference evidence="7" key="2">
    <citation type="submission" date="2016-11" db="EMBL/GenBank/DDBJ databases">
        <authorList>
            <person name="Varghese N."/>
            <person name="Submissions S."/>
        </authorList>
    </citation>
    <scope>NUCLEOTIDE SEQUENCE [LARGE SCALE GENOMIC DNA]</scope>
    <source>
        <strain evidence="7">DSM 26884</strain>
    </source>
</reference>
<dbReference type="Gene3D" id="1.25.40.10">
    <property type="entry name" value="Tetratricopeptide repeat domain"/>
    <property type="match status" value="2"/>
</dbReference>
<dbReference type="InterPro" id="IPR009003">
    <property type="entry name" value="Peptidase_S1_PA"/>
</dbReference>
<dbReference type="SUPFAM" id="SSF50494">
    <property type="entry name" value="Trypsin-like serine proteases"/>
    <property type="match status" value="1"/>
</dbReference>
<dbReference type="InterPro" id="IPR011990">
    <property type="entry name" value="TPR-like_helical_dom_sf"/>
</dbReference>
<evidence type="ECO:0000313" key="7">
    <source>
        <dbReference type="Proteomes" id="UP000184192"/>
    </source>
</evidence>
<dbReference type="PANTHER" id="PTHR44858:SF1">
    <property type="entry name" value="UDP-N-ACETYLGLUCOSAMINE--PEPTIDE N-ACETYLGLUCOSAMINYLTRANSFERASE SPINDLY-RELATED"/>
    <property type="match status" value="1"/>
</dbReference>
<evidence type="ECO:0000256" key="4">
    <source>
        <dbReference type="SAM" id="SignalP"/>
    </source>
</evidence>